<comment type="caution">
    <text evidence="3">The sequence shown here is derived from an EMBL/GenBank/DDBJ whole genome shotgun (WGS) entry which is preliminary data.</text>
</comment>
<keyword evidence="2" id="KW-0732">Signal</keyword>
<evidence type="ECO:0008006" key="5">
    <source>
        <dbReference type="Google" id="ProtNLM"/>
    </source>
</evidence>
<organism evidence="3 4">
    <name type="scientific">Pythium oligandrum</name>
    <name type="common">Mycoparasitic fungus</name>
    <dbReference type="NCBI Taxonomy" id="41045"/>
    <lineage>
        <taxon>Eukaryota</taxon>
        <taxon>Sar</taxon>
        <taxon>Stramenopiles</taxon>
        <taxon>Oomycota</taxon>
        <taxon>Peronosporomycetes</taxon>
        <taxon>Pythiales</taxon>
        <taxon>Pythiaceae</taxon>
        <taxon>Pythium</taxon>
    </lineage>
</organism>
<feature type="compositionally biased region" description="Polar residues" evidence="1">
    <location>
        <begin position="248"/>
        <end position="284"/>
    </location>
</feature>
<feature type="region of interest" description="Disordered" evidence="1">
    <location>
        <begin position="236"/>
        <end position="363"/>
    </location>
</feature>
<feature type="region of interest" description="Disordered" evidence="1">
    <location>
        <begin position="124"/>
        <end position="211"/>
    </location>
</feature>
<gene>
    <name evidence="3" type="ORF">Poli38472_001249</name>
</gene>
<feature type="compositionally biased region" description="Low complexity" evidence="1">
    <location>
        <begin position="124"/>
        <end position="181"/>
    </location>
</feature>
<sequence>MNIISLLSVASLVVASASAQDHSYNFNNVNLRSEERAADTSAVAFKAEGNWMLSQNCDFNGNDITSKIGTMSSCRKACEENKECTHYSGYALLCWLKKGASGQAVRPTSFFKNECGYLKDRFSTGGSTGPSTPAPVPGASSVAPSPLPSSAAPSPSGTDDFDFGDSSSDFDFGGSSSEFGDATLSPLEPLTPGATPSPLDPLTPGVDPLTPGATLNPLDPLVPIISTLVPGVIPNPFETPMPSDDSSKTPLPSSVAPSKTPLPSSVAPSKTPLPSSTVPSKTPLPSSTVPSTGPQPSSTTPTTPTTPLPSAPAASTTPSTKAPTKTPKPTTKTPPKTSKPRSYEGEYDESSNAEGEEDPEYAW</sequence>
<dbReference type="AlphaFoldDB" id="A0A8K1CUB2"/>
<evidence type="ECO:0000313" key="4">
    <source>
        <dbReference type="Proteomes" id="UP000794436"/>
    </source>
</evidence>
<feature type="compositionally biased region" description="Low complexity" evidence="1">
    <location>
        <begin position="311"/>
        <end position="336"/>
    </location>
</feature>
<feature type="compositionally biased region" description="Low complexity" evidence="1">
    <location>
        <begin position="285"/>
        <end position="303"/>
    </location>
</feature>
<dbReference type="Proteomes" id="UP000794436">
    <property type="component" value="Unassembled WGS sequence"/>
</dbReference>
<dbReference type="Gene3D" id="3.50.4.10">
    <property type="entry name" value="Hepatocyte Growth Factor"/>
    <property type="match status" value="1"/>
</dbReference>
<name>A0A8K1CUB2_PYTOL</name>
<evidence type="ECO:0000256" key="1">
    <source>
        <dbReference type="SAM" id="MobiDB-lite"/>
    </source>
</evidence>
<evidence type="ECO:0000313" key="3">
    <source>
        <dbReference type="EMBL" id="TMW69093.1"/>
    </source>
</evidence>
<protein>
    <recommendedName>
        <fullName evidence="5">Apple domain-containing protein</fullName>
    </recommendedName>
</protein>
<feature type="compositionally biased region" description="Acidic residues" evidence="1">
    <location>
        <begin position="345"/>
        <end position="363"/>
    </location>
</feature>
<reference evidence="3" key="1">
    <citation type="submission" date="2019-03" db="EMBL/GenBank/DDBJ databases">
        <title>Long read genome sequence of the mycoparasitic Pythium oligandrum ATCC 38472 isolated from sugarbeet rhizosphere.</title>
        <authorList>
            <person name="Gaulin E."/>
        </authorList>
    </citation>
    <scope>NUCLEOTIDE SEQUENCE</scope>
    <source>
        <strain evidence="3">ATCC 38472_TT</strain>
    </source>
</reference>
<keyword evidence="4" id="KW-1185">Reference proteome</keyword>
<dbReference type="EMBL" id="SPLM01000001">
    <property type="protein sequence ID" value="TMW69093.1"/>
    <property type="molecule type" value="Genomic_DNA"/>
</dbReference>
<feature type="chain" id="PRO_5035439011" description="Apple domain-containing protein" evidence="2">
    <location>
        <begin position="20"/>
        <end position="363"/>
    </location>
</feature>
<proteinExistence type="predicted"/>
<accession>A0A8K1CUB2</accession>
<feature type="signal peptide" evidence="2">
    <location>
        <begin position="1"/>
        <end position="19"/>
    </location>
</feature>
<evidence type="ECO:0000256" key="2">
    <source>
        <dbReference type="SAM" id="SignalP"/>
    </source>
</evidence>